<comment type="caution">
    <text evidence="1">The sequence shown here is derived from an EMBL/GenBank/DDBJ whole genome shotgun (WGS) entry which is preliminary data.</text>
</comment>
<protein>
    <submittedName>
        <fullName evidence="1">Uncharacterized protein</fullName>
    </submittedName>
</protein>
<accession>A0A0F9CWC7</accession>
<reference evidence="1" key="1">
    <citation type="journal article" date="2015" name="Nature">
        <title>Complex archaea that bridge the gap between prokaryotes and eukaryotes.</title>
        <authorList>
            <person name="Spang A."/>
            <person name="Saw J.H."/>
            <person name="Jorgensen S.L."/>
            <person name="Zaremba-Niedzwiedzka K."/>
            <person name="Martijn J."/>
            <person name="Lind A.E."/>
            <person name="van Eijk R."/>
            <person name="Schleper C."/>
            <person name="Guy L."/>
            <person name="Ettema T.J."/>
        </authorList>
    </citation>
    <scope>NUCLEOTIDE SEQUENCE</scope>
</reference>
<evidence type="ECO:0000313" key="1">
    <source>
        <dbReference type="EMBL" id="KKL04178.1"/>
    </source>
</evidence>
<gene>
    <name evidence="1" type="ORF">LCGC14_2618650</name>
</gene>
<dbReference type="EMBL" id="LAZR01044634">
    <property type="protein sequence ID" value="KKL04178.1"/>
    <property type="molecule type" value="Genomic_DNA"/>
</dbReference>
<dbReference type="AlphaFoldDB" id="A0A0F9CWC7"/>
<proteinExistence type="predicted"/>
<organism evidence="1">
    <name type="scientific">marine sediment metagenome</name>
    <dbReference type="NCBI Taxonomy" id="412755"/>
    <lineage>
        <taxon>unclassified sequences</taxon>
        <taxon>metagenomes</taxon>
        <taxon>ecological metagenomes</taxon>
    </lineage>
</organism>
<name>A0A0F9CWC7_9ZZZZ</name>
<sequence>MNPSCDIPEQSHQWFKNPMLLELICERCDYRVAVKTIARFGWDINDEEDIYWALGGNDMFSDGCCPRRVN</sequence>